<dbReference type="Gene3D" id="2.60.40.10">
    <property type="entry name" value="Immunoglobulins"/>
    <property type="match status" value="1"/>
</dbReference>
<dbReference type="EMBL" id="JMCB01000024">
    <property type="protein sequence ID" value="KFE61929.1"/>
    <property type="molecule type" value="Genomic_DNA"/>
</dbReference>
<evidence type="ECO:0000259" key="4">
    <source>
        <dbReference type="Pfam" id="PF19077"/>
    </source>
</evidence>
<accession>A0A085W2L6</accession>
<feature type="region of interest" description="Disordered" evidence="3">
    <location>
        <begin position="747"/>
        <end position="767"/>
    </location>
</feature>
<dbReference type="RefSeq" id="WP_052420616.1">
    <property type="nucleotide sequence ID" value="NZ_JMCB01000024.1"/>
</dbReference>
<name>A0A085W2L6_9BACT</name>
<dbReference type="Pfam" id="PF24681">
    <property type="entry name" value="Kelch_KLHDC2_KLHL20_DRC7"/>
    <property type="match status" value="2"/>
</dbReference>
<dbReference type="SUPFAM" id="SSF117281">
    <property type="entry name" value="Kelch motif"/>
    <property type="match status" value="4"/>
</dbReference>
<gene>
    <name evidence="5" type="ORF">DB31_4372</name>
</gene>
<dbReference type="InterPro" id="IPR013783">
    <property type="entry name" value="Ig-like_fold"/>
</dbReference>
<feature type="compositionally biased region" description="Acidic residues" evidence="3">
    <location>
        <begin position="344"/>
        <end position="353"/>
    </location>
</feature>
<dbReference type="PANTHER" id="PTHR24412">
    <property type="entry name" value="KELCH PROTEIN"/>
    <property type="match status" value="1"/>
</dbReference>
<dbReference type="PROSITE" id="PS51257">
    <property type="entry name" value="PROKAR_LIPOPROTEIN"/>
    <property type="match status" value="1"/>
</dbReference>
<organism evidence="5 6">
    <name type="scientific">Hyalangium minutum</name>
    <dbReference type="NCBI Taxonomy" id="394096"/>
    <lineage>
        <taxon>Bacteria</taxon>
        <taxon>Pseudomonadati</taxon>
        <taxon>Myxococcota</taxon>
        <taxon>Myxococcia</taxon>
        <taxon>Myxococcales</taxon>
        <taxon>Cystobacterineae</taxon>
        <taxon>Archangiaceae</taxon>
        <taxon>Hyalangium</taxon>
    </lineage>
</organism>
<dbReference type="NCBIfam" id="NF033510">
    <property type="entry name" value="Ca_tandemer"/>
    <property type="match status" value="1"/>
</dbReference>
<evidence type="ECO:0000256" key="1">
    <source>
        <dbReference type="ARBA" id="ARBA00022441"/>
    </source>
</evidence>
<dbReference type="SMART" id="SM00612">
    <property type="entry name" value="Kelch"/>
    <property type="match status" value="13"/>
</dbReference>
<dbReference type="PATRIC" id="fig|394096.3.peg.8104"/>
<dbReference type="InterPro" id="IPR044016">
    <property type="entry name" value="Big_13"/>
</dbReference>
<keyword evidence="6" id="KW-1185">Reference proteome</keyword>
<evidence type="ECO:0000313" key="6">
    <source>
        <dbReference type="Proteomes" id="UP000028725"/>
    </source>
</evidence>
<proteinExistence type="predicted"/>
<protein>
    <submittedName>
        <fullName evidence="5">High-affinity leucine-specific transport system, periplasmic binding protein LivK</fullName>
    </submittedName>
</protein>
<dbReference type="OrthoDB" id="5480974at2"/>
<evidence type="ECO:0000256" key="2">
    <source>
        <dbReference type="ARBA" id="ARBA00022737"/>
    </source>
</evidence>
<evidence type="ECO:0000313" key="5">
    <source>
        <dbReference type="EMBL" id="KFE61929.1"/>
    </source>
</evidence>
<keyword evidence="2" id="KW-0677">Repeat</keyword>
<dbReference type="InterPro" id="IPR037293">
    <property type="entry name" value="Gal_Oxidase_central_sf"/>
</dbReference>
<dbReference type="AlphaFoldDB" id="A0A085W2L6"/>
<dbReference type="InterPro" id="IPR015915">
    <property type="entry name" value="Kelch-typ_b-propeller"/>
</dbReference>
<keyword evidence="1" id="KW-0880">Kelch repeat</keyword>
<dbReference type="InterPro" id="IPR006652">
    <property type="entry name" value="Kelch_1"/>
</dbReference>
<feature type="domain" description="Bacterial Ig-like" evidence="4">
    <location>
        <begin position="868"/>
        <end position="940"/>
    </location>
</feature>
<feature type="region of interest" description="Disordered" evidence="3">
    <location>
        <begin position="336"/>
        <end position="360"/>
    </location>
</feature>
<dbReference type="STRING" id="394096.DB31_4372"/>
<evidence type="ECO:0000256" key="3">
    <source>
        <dbReference type="SAM" id="MobiDB-lite"/>
    </source>
</evidence>
<comment type="caution">
    <text evidence="5">The sequence shown here is derived from an EMBL/GenBank/DDBJ whole genome shotgun (WGS) entry which is preliminary data.</text>
</comment>
<dbReference type="Gene3D" id="2.130.10.80">
    <property type="entry name" value="Galactose oxidase/kelch, beta-propeller"/>
    <property type="match status" value="8"/>
</dbReference>
<dbReference type="Pfam" id="PF19077">
    <property type="entry name" value="Big_13"/>
    <property type="match status" value="1"/>
</dbReference>
<reference evidence="5 6" key="1">
    <citation type="submission" date="2014-04" db="EMBL/GenBank/DDBJ databases">
        <title>Genome assembly of Hyalangium minutum DSM 14724.</title>
        <authorList>
            <person name="Sharma G."/>
            <person name="Subramanian S."/>
        </authorList>
    </citation>
    <scope>NUCLEOTIDE SEQUENCE [LARGE SCALE GENOMIC DNA]</scope>
    <source>
        <strain evidence="5 6">DSM 14724</strain>
    </source>
</reference>
<dbReference type="Proteomes" id="UP000028725">
    <property type="component" value="Unassembled WGS sequence"/>
</dbReference>
<dbReference type="PANTHER" id="PTHR24412:SF396">
    <property type="entry name" value="INFLUENZA VIRUS NS1A-BINDING PROTEIN"/>
    <property type="match status" value="1"/>
</dbReference>
<sequence length="984" mass="102417">MTKRLERSAPALPQGATCLLLGCLALGCGPSSSSELPWMKELLQGESSTVETSGWRDIAAMDSIRTSHTATLLPNGKVLILGGSNATAKALVSAEFYDLSTGEWEKAGTLETPRAGHTATLLLNGKVLVAGGRNDNDQALDTFEVYDPATKISTQPTLLMDSARYDHTATLLASGKVLVTGGLSDSTGRSSLDTAEVYDPDQGSWQAADTMSHARSRHTATRLPSDRVLIAGGTDSELTSDAEEYAPDGSAAIPVGKLIQNRSEHTATLLPSGKVLIAGGKDLNGRSIGTAELYDPNLRQWRPCKEMMQQARIGHTAVLLFTGKVLVAGGYVSPTSPTGIPNTEEYDPDEETWSDSGTSLGTGRLKHTATLLPDGRVLVTGGFGTSAVQSAEVYGSGMGNWRDGEALLQERSGHTVTQLPGGKLLIVGGTSNGTTALKSAELYDPASGKWSPTAKPLGTARFHHTATLLPNGKVLVTGGTSSGTSALKSAELYDPATGNWSPTAKLLETARFHHTATLLPTGQVLVAGGTSGQDTALKDAELYDPASNTWIPAENLSSPRFLHTATPLPSGEVLLIGGTQGLNSPVDSDELYDPKTGTWSSIPSSRASRFEHTATLLPSGLVMVAGGRSGAHAVSSVEFYDPKESAWVETASVTLNTGRYGHTATLLLSGLVLIAGGTNGLTVFASSEVYDPALGVWSPLTPSQLTARHHSTATLLPSGKVLVAGGVNDSGRLKSFQIYEGPVAAKSETSRPSLHSIPPKQPGSTLELQGTHLINHSETSGGNARSSSSALPLVSLVAVDGGALTRVTQWATFSDSLLTFTLPKLQTGHYILSVTAQGASGGRVLLVDGTPPAAPQVARPLQDQAIHTTSPPDMTGAAEPGSTVALTLDGVKAGSMDIDAKGNWSYTPPAPLGLGAHTLSVTATDPAGNSSEASSVTFHIERPVSHYGWGCASTPGLSLSGLWLGVTLWLRQRSKRQSAFPLGH</sequence>